<organism evidence="3 4">
    <name type="scientific">Arthrobacter russicus</name>
    <dbReference type="NCBI Taxonomy" id="172040"/>
    <lineage>
        <taxon>Bacteria</taxon>
        <taxon>Bacillati</taxon>
        <taxon>Actinomycetota</taxon>
        <taxon>Actinomycetes</taxon>
        <taxon>Micrococcales</taxon>
        <taxon>Micrococcaceae</taxon>
        <taxon>Arthrobacter</taxon>
    </lineage>
</organism>
<evidence type="ECO:0000313" key="3">
    <source>
        <dbReference type="EMBL" id="MDR6268131.1"/>
    </source>
</evidence>
<comment type="caution">
    <text evidence="3">The sequence shown here is derived from an EMBL/GenBank/DDBJ whole genome shotgun (WGS) entry which is preliminary data.</text>
</comment>
<feature type="compositionally biased region" description="Basic and acidic residues" evidence="1">
    <location>
        <begin position="172"/>
        <end position="184"/>
    </location>
</feature>
<evidence type="ECO:0000256" key="1">
    <source>
        <dbReference type="SAM" id="MobiDB-lite"/>
    </source>
</evidence>
<dbReference type="EMBL" id="JAVDQF010000001">
    <property type="protein sequence ID" value="MDR6268131.1"/>
    <property type="molecule type" value="Genomic_DNA"/>
</dbReference>
<feature type="compositionally biased region" description="Basic and acidic residues" evidence="1">
    <location>
        <begin position="1"/>
        <end position="12"/>
    </location>
</feature>
<sequence length="254" mass="26912">MTHHQHEQDQEQAKTAGQPGERGQRTPDALQFEAAAHGRLEALGGLGMLGLQRAVGNAAVRETIQRSPVLDVVAGAGRALYEPVRQDMEARLGADFSEVRIHDDAAAHASAKSVSAHAYTVGNRIVFQRDAYAPGTAAGDRTLAHELTHVIQQRSGPVEGTPAGNGVSISDPSDRFEREAEASAERVMGQSAPAVRSAPSPAERATGPQLQRAVLQREAEGPEEAEEAAESAQLQRRASVQREAAADEPAEADD</sequence>
<gene>
    <name evidence="3" type="ORF">JOE69_000369</name>
</gene>
<feature type="region of interest" description="Disordered" evidence="1">
    <location>
        <begin position="1"/>
        <end position="27"/>
    </location>
</feature>
<feature type="compositionally biased region" description="Low complexity" evidence="1">
    <location>
        <begin position="191"/>
        <end position="205"/>
    </location>
</feature>
<feature type="domain" description="eCIS core" evidence="2">
    <location>
        <begin position="80"/>
        <end position="156"/>
    </location>
</feature>
<accession>A0ABU1J9K1</accession>
<feature type="region of interest" description="Disordered" evidence="1">
    <location>
        <begin position="153"/>
        <end position="254"/>
    </location>
</feature>
<keyword evidence="4" id="KW-1185">Reference proteome</keyword>
<reference evidence="3 4" key="1">
    <citation type="submission" date="2023-07" db="EMBL/GenBank/DDBJ databases">
        <title>Sequencing the genomes of 1000 actinobacteria strains.</title>
        <authorList>
            <person name="Klenk H.-P."/>
        </authorList>
    </citation>
    <scope>NUCLEOTIDE SEQUENCE [LARGE SCALE GENOMIC DNA]</scope>
    <source>
        <strain evidence="3 4">DSM 14555</strain>
    </source>
</reference>
<protein>
    <recommendedName>
        <fullName evidence="2">eCIS core domain-containing protein</fullName>
    </recommendedName>
</protein>
<dbReference type="InterPro" id="IPR025295">
    <property type="entry name" value="eCIS_core_dom"/>
</dbReference>
<dbReference type="Pfam" id="PF13699">
    <property type="entry name" value="eCIS_core"/>
    <property type="match status" value="1"/>
</dbReference>
<proteinExistence type="predicted"/>
<evidence type="ECO:0000259" key="2">
    <source>
        <dbReference type="Pfam" id="PF13699"/>
    </source>
</evidence>
<dbReference type="RefSeq" id="WP_309795584.1">
    <property type="nucleotide sequence ID" value="NZ_BAAAHY010000006.1"/>
</dbReference>
<dbReference type="Proteomes" id="UP001185069">
    <property type="component" value="Unassembled WGS sequence"/>
</dbReference>
<name>A0ABU1J9K1_9MICC</name>
<evidence type="ECO:0000313" key="4">
    <source>
        <dbReference type="Proteomes" id="UP001185069"/>
    </source>
</evidence>